<accession>C5L6D3</accession>
<dbReference type="Proteomes" id="UP000007800">
    <property type="component" value="Unassembled WGS sequence"/>
</dbReference>
<dbReference type="EMBL" id="GG679756">
    <property type="protein sequence ID" value="EER07760.1"/>
    <property type="molecule type" value="Genomic_DNA"/>
</dbReference>
<dbReference type="OrthoDB" id="565552at2759"/>
<sequence length="123" mass="13441">MDSETRSLLLEWMPHAGLWDALSSKFPALTPVETVLAVDAAAAEFGHLTLVEQFDSSIREIRAAEIENIGWLSPLELAVFSRDGLSYFSTTFSGACFVAGRVNESFQNGVGVDSPYRGRTDPQ</sequence>
<proteinExistence type="predicted"/>
<name>C5L6D3_PERM5</name>
<dbReference type="AlphaFoldDB" id="C5L6D3"/>
<keyword evidence="2" id="KW-1185">Reference proteome</keyword>
<organism evidence="2">
    <name type="scientific">Perkinsus marinus (strain ATCC 50983 / TXsc)</name>
    <dbReference type="NCBI Taxonomy" id="423536"/>
    <lineage>
        <taxon>Eukaryota</taxon>
        <taxon>Sar</taxon>
        <taxon>Alveolata</taxon>
        <taxon>Perkinsozoa</taxon>
        <taxon>Perkinsea</taxon>
        <taxon>Perkinsida</taxon>
        <taxon>Perkinsidae</taxon>
        <taxon>Perkinsus</taxon>
    </lineage>
</organism>
<evidence type="ECO:0000313" key="1">
    <source>
        <dbReference type="EMBL" id="EER07760.1"/>
    </source>
</evidence>
<dbReference type="RefSeq" id="XP_002775944.1">
    <property type="nucleotide sequence ID" value="XM_002775898.1"/>
</dbReference>
<dbReference type="GeneID" id="9042709"/>
<reference evidence="1 2" key="1">
    <citation type="submission" date="2008-07" db="EMBL/GenBank/DDBJ databases">
        <authorList>
            <person name="El-Sayed N."/>
            <person name="Caler E."/>
            <person name="Inman J."/>
            <person name="Amedeo P."/>
            <person name="Hass B."/>
            <person name="Wortman J."/>
        </authorList>
    </citation>
    <scope>NUCLEOTIDE SEQUENCE [LARGE SCALE GENOMIC DNA]</scope>
    <source>
        <strain evidence="2">ATCC 50983 / TXsc</strain>
    </source>
</reference>
<dbReference type="InParanoid" id="C5L6D3"/>
<evidence type="ECO:0000313" key="2">
    <source>
        <dbReference type="Proteomes" id="UP000007800"/>
    </source>
</evidence>
<gene>
    <name evidence="1" type="ORF">Pmar_PMAR029051</name>
</gene>
<protein>
    <submittedName>
        <fullName evidence="1">Uncharacterized protein</fullName>
    </submittedName>
</protein>